<reference evidence="1" key="1">
    <citation type="submission" date="2020-04" db="EMBL/GenBank/DDBJ databases">
        <authorList>
            <person name="Chiriac C."/>
            <person name="Salcher M."/>
            <person name="Ghai R."/>
            <person name="Kavagutti S V."/>
        </authorList>
    </citation>
    <scope>NUCLEOTIDE SEQUENCE</scope>
</reference>
<gene>
    <name evidence="1" type="ORF">UFOVP316_24</name>
</gene>
<evidence type="ECO:0000313" key="1">
    <source>
        <dbReference type="EMBL" id="CAB4137190.1"/>
    </source>
</evidence>
<dbReference type="SUPFAM" id="SSF53756">
    <property type="entry name" value="UDP-Glycosyltransferase/glycogen phosphorylase"/>
    <property type="match status" value="1"/>
</dbReference>
<accession>A0A6J5LWM2</accession>
<name>A0A6J5LWM2_9CAUD</name>
<organism evidence="1">
    <name type="scientific">uncultured Caudovirales phage</name>
    <dbReference type="NCBI Taxonomy" id="2100421"/>
    <lineage>
        <taxon>Viruses</taxon>
        <taxon>Duplodnaviria</taxon>
        <taxon>Heunggongvirae</taxon>
        <taxon>Uroviricota</taxon>
        <taxon>Caudoviricetes</taxon>
        <taxon>Peduoviridae</taxon>
        <taxon>Maltschvirus</taxon>
        <taxon>Maltschvirus maltsch</taxon>
    </lineage>
</organism>
<proteinExistence type="predicted"/>
<evidence type="ECO:0008006" key="2">
    <source>
        <dbReference type="Google" id="ProtNLM"/>
    </source>
</evidence>
<dbReference type="Gene3D" id="3.40.50.2000">
    <property type="entry name" value="Glycogen Phosphorylase B"/>
    <property type="match status" value="2"/>
</dbReference>
<protein>
    <recommendedName>
        <fullName evidence="2">Glycosyl transferases group 1</fullName>
    </recommendedName>
</protein>
<dbReference type="EMBL" id="LR796329">
    <property type="protein sequence ID" value="CAB4137190.1"/>
    <property type="molecule type" value="Genomic_DNA"/>
</dbReference>
<sequence>MRILAVTQKHSGVGYHRIMMPLTYLKKDYCLITDQLNEEVLEKGFDILVINRMLNGVSPEQLVEWRNKYNFKLVVDNDDFWKLYVTHPLFERYQINNIPEVIKSYIQIADLCTCTHDRLADEIIKYNNRVHILPNALPYGEEQFLDKKIPSEKVRFFWSGSDTHEQDLKILREPIKRFNQLNPKIVMAGYVDNDIWNNMAFYFSAGRKLDTQIYRYNEVTSYMSAYGDSDVSLIPLKDTYFNSMKSNLKVLETAAKKNPAIVSKVNPYLDLPVLYVEKQSDWFKHARSLVNDAQLRESLGQELYEYCNKHYNLHLINSNRLDIYKKLL</sequence>